<comment type="caution">
    <text evidence="2">The sequence shown here is derived from an EMBL/GenBank/DDBJ whole genome shotgun (WGS) entry which is preliminary data.</text>
</comment>
<dbReference type="EMBL" id="LANW01000001">
    <property type="protein sequence ID" value="KJV66776.1"/>
    <property type="molecule type" value="Genomic_DNA"/>
</dbReference>
<protein>
    <submittedName>
        <fullName evidence="2">Putative membrane protein</fullName>
    </submittedName>
</protein>
<organism evidence="2 3">
    <name type="scientific">Anaplasma phagocytophilum str. ApNP</name>
    <dbReference type="NCBI Taxonomy" id="1359153"/>
    <lineage>
        <taxon>Bacteria</taxon>
        <taxon>Pseudomonadati</taxon>
        <taxon>Pseudomonadota</taxon>
        <taxon>Alphaproteobacteria</taxon>
        <taxon>Rickettsiales</taxon>
        <taxon>Anaplasmataceae</taxon>
        <taxon>Anaplasma</taxon>
        <taxon>phagocytophilum group</taxon>
    </lineage>
</organism>
<keyword evidence="1" id="KW-0472">Membrane</keyword>
<name>A0A0F3NG76_ANAPH</name>
<dbReference type="Proteomes" id="UP000033385">
    <property type="component" value="Unassembled WGS sequence"/>
</dbReference>
<evidence type="ECO:0000313" key="3">
    <source>
        <dbReference type="Proteomes" id="UP000033385"/>
    </source>
</evidence>
<gene>
    <name evidence="2" type="ORF">APHNP_0300</name>
</gene>
<dbReference type="AlphaFoldDB" id="A0A0F3NG76"/>
<reference evidence="2 3" key="1">
    <citation type="submission" date="2015-01" db="EMBL/GenBank/DDBJ databases">
        <title>Genome Sequencing of Rickettsiales.</title>
        <authorList>
            <person name="Daugherty S.C."/>
            <person name="Su Q."/>
            <person name="Abolude K."/>
            <person name="Beier-Sexton M."/>
            <person name="Carlyon J.A."/>
            <person name="Carter R."/>
            <person name="Day N.P."/>
            <person name="Dumler S.J."/>
            <person name="Dyachenko V."/>
            <person name="Godinez A."/>
            <person name="Kurtti T.J."/>
            <person name="Lichay M."/>
            <person name="Mullins K.E."/>
            <person name="Ott S."/>
            <person name="Pappas-Brown V."/>
            <person name="Paris D.H."/>
            <person name="Patel P."/>
            <person name="Richards A.L."/>
            <person name="Sadzewicz L."/>
            <person name="Sears K."/>
            <person name="Seidman D."/>
            <person name="Sengamalay N."/>
            <person name="Stenos J."/>
            <person name="Tallon L.J."/>
            <person name="Vincent G."/>
            <person name="Fraser C.M."/>
            <person name="Munderloh U."/>
            <person name="Dunning-Hotopp J.C."/>
        </authorList>
    </citation>
    <scope>NUCLEOTIDE SEQUENCE [LARGE SCALE GENOMIC DNA]</scope>
    <source>
        <strain evidence="2 3">ApNP</strain>
    </source>
</reference>
<accession>A0A0F3NG76</accession>
<evidence type="ECO:0000256" key="1">
    <source>
        <dbReference type="SAM" id="Phobius"/>
    </source>
</evidence>
<keyword evidence="1" id="KW-0812">Transmembrane</keyword>
<evidence type="ECO:0000313" key="2">
    <source>
        <dbReference type="EMBL" id="KJV66776.1"/>
    </source>
</evidence>
<proteinExistence type="predicted"/>
<feature type="transmembrane region" description="Helical" evidence="1">
    <location>
        <begin position="12"/>
        <end position="32"/>
    </location>
</feature>
<keyword evidence="1" id="KW-1133">Transmembrane helix</keyword>
<sequence>MLRDFEIECNNCALFLNFGIASLSTLNITFMHCKRLFV</sequence>